<proteinExistence type="predicted"/>
<dbReference type="KEGG" id="ovi:T265_09994"/>
<dbReference type="Proteomes" id="UP000054324">
    <property type="component" value="Unassembled WGS sequence"/>
</dbReference>
<dbReference type="CTD" id="20324162"/>
<gene>
    <name evidence="2" type="ORF">T265_09994</name>
</gene>
<organism evidence="2 3">
    <name type="scientific">Opisthorchis viverrini</name>
    <name type="common">Southeast Asian liver fluke</name>
    <dbReference type="NCBI Taxonomy" id="6198"/>
    <lineage>
        <taxon>Eukaryota</taxon>
        <taxon>Metazoa</taxon>
        <taxon>Spiralia</taxon>
        <taxon>Lophotrochozoa</taxon>
        <taxon>Platyhelminthes</taxon>
        <taxon>Trematoda</taxon>
        <taxon>Digenea</taxon>
        <taxon>Opisthorchiida</taxon>
        <taxon>Opisthorchiata</taxon>
        <taxon>Opisthorchiidae</taxon>
        <taxon>Opisthorchis</taxon>
    </lineage>
</organism>
<sequence length="328" mass="36512">MGDKITPVSGVVAVRSVWVNVFGKRWNIFKTTEFELLPVRNLSIWSTQMTSSSSLKTKHSPRTFKVQSHASERTASEHSPYNSRRIPGDFGIFSHTSDRNVSDEVGARISKARITFSNFRHLWHQKGISLDPKGRVYQATVRAGLLYVCDTWPLRTDDVIRLQVFFTNDASEALLPLTTLHKSVILKGNRSAVAPFRCLTAMPPEGCTRAGYPSLDRGSREAEVWFEPRNFRSINSRSNHLEHLAPVISNRSCWCLKVTKTTITSAAEFAGNGFHTSLPSHCLTASGSLPPFTWLCEKTPSTGIRSTRPSQRNLCSVISSQQIGCGSD</sequence>
<name>A0A074ZEU8_OPIVI</name>
<dbReference type="AlphaFoldDB" id="A0A074ZEU8"/>
<dbReference type="RefSeq" id="XP_009174495.1">
    <property type="nucleotide sequence ID" value="XM_009176231.1"/>
</dbReference>
<feature type="region of interest" description="Disordered" evidence="1">
    <location>
        <begin position="54"/>
        <end position="83"/>
    </location>
</feature>
<protein>
    <submittedName>
        <fullName evidence="2">Uncharacterized protein</fullName>
    </submittedName>
</protein>
<evidence type="ECO:0000313" key="2">
    <source>
        <dbReference type="EMBL" id="KER21755.1"/>
    </source>
</evidence>
<dbReference type="GeneID" id="20324162"/>
<keyword evidence="3" id="KW-1185">Reference proteome</keyword>
<evidence type="ECO:0000313" key="3">
    <source>
        <dbReference type="Proteomes" id="UP000054324"/>
    </source>
</evidence>
<reference evidence="2 3" key="1">
    <citation type="submission" date="2013-11" db="EMBL/GenBank/DDBJ databases">
        <title>Opisthorchis viverrini - life in the bile duct.</title>
        <authorList>
            <person name="Young N.D."/>
            <person name="Nagarajan N."/>
            <person name="Lin S.J."/>
            <person name="Korhonen P.K."/>
            <person name="Jex A.R."/>
            <person name="Hall R.S."/>
            <person name="Safavi-Hemami H."/>
            <person name="Kaewkong W."/>
            <person name="Bertrand D."/>
            <person name="Gao S."/>
            <person name="Seet Q."/>
            <person name="Wongkham S."/>
            <person name="Teh B.T."/>
            <person name="Wongkham C."/>
            <person name="Intapan P.M."/>
            <person name="Maleewong W."/>
            <person name="Yang X."/>
            <person name="Hu M."/>
            <person name="Wang Z."/>
            <person name="Hofmann A."/>
            <person name="Sternberg P.W."/>
            <person name="Tan P."/>
            <person name="Wang J."/>
            <person name="Gasser R.B."/>
        </authorList>
    </citation>
    <scope>NUCLEOTIDE SEQUENCE [LARGE SCALE GENOMIC DNA]</scope>
</reference>
<evidence type="ECO:0000256" key="1">
    <source>
        <dbReference type="SAM" id="MobiDB-lite"/>
    </source>
</evidence>
<dbReference type="EMBL" id="KL596943">
    <property type="protein sequence ID" value="KER21755.1"/>
    <property type="molecule type" value="Genomic_DNA"/>
</dbReference>
<accession>A0A074ZEU8</accession>